<evidence type="ECO:0000313" key="4">
    <source>
        <dbReference type="Proteomes" id="UP000432015"/>
    </source>
</evidence>
<organism evidence="3 4">
    <name type="scientific">Actinomadura litoris</name>
    <dbReference type="NCBI Taxonomy" id="2678616"/>
    <lineage>
        <taxon>Bacteria</taxon>
        <taxon>Bacillati</taxon>
        <taxon>Actinomycetota</taxon>
        <taxon>Actinomycetes</taxon>
        <taxon>Streptosporangiales</taxon>
        <taxon>Thermomonosporaceae</taxon>
        <taxon>Actinomadura</taxon>
    </lineage>
</organism>
<keyword evidence="4" id="KW-1185">Reference proteome</keyword>
<feature type="compositionally biased region" description="Basic and acidic residues" evidence="1">
    <location>
        <begin position="155"/>
        <end position="178"/>
    </location>
</feature>
<gene>
    <name evidence="3" type="ORF">GNZ18_37310</name>
</gene>
<dbReference type="AlphaFoldDB" id="A0A7K1LCQ4"/>
<feature type="domain" description="Luciferase" evidence="2">
    <location>
        <begin position="43"/>
        <end position="105"/>
    </location>
</feature>
<dbReference type="RefSeq" id="WP_156221707.1">
    <property type="nucleotide sequence ID" value="NZ_WOFH01000019.1"/>
</dbReference>
<dbReference type="InterPro" id="IPR040841">
    <property type="entry name" value="Luciferase_dom"/>
</dbReference>
<evidence type="ECO:0000313" key="3">
    <source>
        <dbReference type="EMBL" id="MUN42204.1"/>
    </source>
</evidence>
<feature type="compositionally biased region" description="Gly residues" evidence="1">
    <location>
        <begin position="131"/>
        <end position="140"/>
    </location>
</feature>
<feature type="region of interest" description="Disordered" evidence="1">
    <location>
        <begin position="111"/>
        <end position="201"/>
    </location>
</feature>
<sequence length="201" mass="20035">MATGGSGTDSNAGRVVARLRKWSGVSVGRADCGVGVALCAGHGQFMHLHTGDEAELCLTRPVVDRLGGALADSGRVLVRPGGDWVAVRLDTDSDMAMAVSLASVAIKAHTRPAARGTPITPCPAATPPRPGGSGASGGPSGEPSGEPSDGPSGGRDAEGEPDHRGGHRPADSDARAEAPDGSGVEAERPGIRDAVPGRRSG</sequence>
<evidence type="ECO:0000256" key="1">
    <source>
        <dbReference type="SAM" id="MobiDB-lite"/>
    </source>
</evidence>
<reference evidence="3 4" key="1">
    <citation type="submission" date="2019-11" db="EMBL/GenBank/DDBJ databases">
        <authorList>
            <person name="Cao P."/>
        </authorList>
    </citation>
    <scope>NUCLEOTIDE SEQUENCE [LARGE SCALE GENOMIC DNA]</scope>
    <source>
        <strain evidence="3 4">NEAU-AAG5</strain>
    </source>
</reference>
<accession>A0A7K1LCQ4</accession>
<name>A0A7K1LCQ4_9ACTN</name>
<dbReference type="Pfam" id="PF17648">
    <property type="entry name" value="Luciferase"/>
    <property type="match status" value="1"/>
</dbReference>
<proteinExistence type="predicted"/>
<dbReference type="EMBL" id="WOFH01000019">
    <property type="protein sequence ID" value="MUN42204.1"/>
    <property type="molecule type" value="Genomic_DNA"/>
</dbReference>
<comment type="caution">
    <text evidence="3">The sequence shown here is derived from an EMBL/GenBank/DDBJ whole genome shotgun (WGS) entry which is preliminary data.</text>
</comment>
<protein>
    <recommendedName>
        <fullName evidence="2">Luciferase domain-containing protein</fullName>
    </recommendedName>
</protein>
<dbReference type="Proteomes" id="UP000432015">
    <property type="component" value="Unassembled WGS sequence"/>
</dbReference>
<feature type="compositionally biased region" description="Pro residues" evidence="1">
    <location>
        <begin position="120"/>
        <end position="130"/>
    </location>
</feature>
<feature type="compositionally biased region" description="Low complexity" evidence="1">
    <location>
        <begin position="141"/>
        <end position="150"/>
    </location>
</feature>
<evidence type="ECO:0000259" key="2">
    <source>
        <dbReference type="Pfam" id="PF17648"/>
    </source>
</evidence>